<feature type="region of interest" description="Disordered" evidence="1">
    <location>
        <begin position="1"/>
        <end position="54"/>
    </location>
</feature>
<evidence type="ECO:0000256" key="1">
    <source>
        <dbReference type="SAM" id="MobiDB-lite"/>
    </source>
</evidence>
<comment type="caution">
    <text evidence="2">The sequence shown here is derived from an EMBL/GenBank/DDBJ whole genome shotgun (WGS) entry which is preliminary data.</text>
</comment>
<name>M5U3V6_9BACT</name>
<sequence length="54" mass="6012">MVNTSAIPRQIMTSTLYAKRQTRQENDPIHHGKQPSSTERFGPPVCGNSTTDLL</sequence>
<dbReference type="AlphaFoldDB" id="M5U3V6"/>
<feature type="compositionally biased region" description="Polar residues" evidence="1">
    <location>
        <begin position="1"/>
        <end position="16"/>
    </location>
</feature>
<organism evidence="2 3">
    <name type="scientific">Rhodopirellula sallentina SM41</name>
    <dbReference type="NCBI Taxonomy" id="1263870"/>
    <lineage>
        <taxon>Bacteria</taxon>
        <taxon>Pseudomonadati</taxon>
        <taxon>Planctomycetota</taxon>
        <taxon>Planctomycetia</taxon>
        <taxon>Pirellulales</taxon>
        <taxon>Pirellulaceae</taxon>
        <taxon>Rhodopirellula</taxon>
    </lineage>
</organism>
<evidence type="ECO:0000313" key="2">
    <source>
        <dbReference type="EMBL" id="EMI52551.1"/>
    </source>
</evidence>
<dbReference type="PATRIC" id="fig|1263870.3.peg.6377"/>
<accession>M5U3V6</accession>
<dbReference type="EMBL" id="ANOH01000422">
    <property type="protein sequence ID" value="EMI52551.1"/>
    <property type="molecule type" value="Genomic_DNA"/>
</dbReference>
<keyword evidence="3" id="KW-1185">Reference proteome</keyword>
<reference evidence="2 3" key="1">
    <citation type="journal article" date="2013" name="Mar. Genomics">
        <title>Expression of sulfatases in Rhodopirellula baltica and the diversity of sulfatases in the genus Rhodopirellula.</title>
        <authorList>
            <person name="Wegner C.E."/>
            <person name="Richter-Heitmann T."/>
            <person name="Klindworth A."/>
            <person name="Klockow C."/>
            <person name="Richter M."/>
            <person name="Achstetter T."/>
            <person name="Glockner F.O."/>
            <person name="Harder J."/>
        </authorList>
    </citation>
    <scope>NUCLEOTIDE SEQUENCE [LARGE SCALE GENOMIC DNA]</scope>
    <source>
        <strain evidence="2 3">SM41</strain>
    </source>
</reference>
<proteinExistence type="predicted"/>
<dbReference type="Proteomes" id="UP000011885">
    <property type="component" value="Unassembled WGS sequence"/>
</dbReference>
<protein>
    <submittedName>
        <fullName evidence="2">Uncharacterized protein</fullName>
    </submittedName>
</protein>
<evidence type="ECO:0000313" key="3">
    <source>
        <dbReference type="Proteomes" id="UP000011885"/>
    </source>
</evidence>
<gene>
    <name evidence="2" type="ORF">RSSM_06020</name>
</gene>